<dbReference type="Proteomes" id="UP000515160">
    <property type="component" value="Chromosome 2L"/>
</dbReference>
<dbReference type="GO" id="GO:0006508">
    <property type="term" value="P:proteolysis"/>
    <property type="evidence" value="ECO:0007669"/>
    <property type="project" value="InterPro"/>
</dbReference>
<evidence type="ECO:0000259" key="9">
    <source>
        <dbReference type="PROSITE" id="PS50240"/>
    </source>
</evidence>
<dbReference type="GO" id="GO:0004252">
    <property type="term" value="F:serine-type endopeptidase activity"/>
    <property type="evidence" value="ECO:0007669"/>
    <property type="project" value="InterPro"/>
</dbReference>
<accession>A0A6P8WGJ5</accession>
<evidence type="ECO:0000256" key="3">
    <source>
        <dbReference type="ARBA" id="ARBA00023157"/>
    </source>
</evidence>
<dbReference type="RefSeq" id="XP_034098403.2">
    <property type="nucleotide sequence ID" value="XM_034242512.2"/>
</dbReference>
<proteinExistence type="inferred from homology"/>
<evidence type="ECO:0000256" key="5">
    <source>
        <dbReference type="ARBA" id="ARBA00068096"/>
    </source>
</evidence>
<keyword evidence="2" id="KW-0964">Secreted</keyword>
<dbReference type="OrthoDB" id="7468414at2759"/>
<feature type="compositionally biased region" description="Low complexity" evidence="7">
    <location>
        <begin position="46"/>
        <end position="56"/>
    </location>
</feature>
<evidence type="ECO:0000256" key="6">
    <source>
        <dbReference type="ARBA" id="ARBA00076468"/>
    </source>
</evidence>
<comment type="subcellular location">
    <subcellularLocation>
        <location evidence="1">Secreted</location>
    </subcellularLocation>
</comment>
<dbReference type="InterPro" id="IPR001314">
    <property type="entry name" value="Peptidase_S1A"/>
</dbReference>
<feature type="region of interest" description="Disordered" evidence="7">
    <location>
        <begin position="39"/>
        <end position="60"/>
    </location>
</feature>
<dbReference type="PANTHER" id="PTHR24256">
    <property type="entry name" value="TRYPTASE-RELATED"/>
    <property type="match status" value="1"/>
</dbReference>
<dbReference type="AlphaFoldDB" id="A0A6P8WGJ5"/>
<keyword evidence="8" id="KW-0732">Signal</keyword>
<evidence type="ECO:0000256" key="4">
    <source>
        <dbReference type="ARBA" id="ARBA00024195"/>
    </source>
</evidence>
<dbReference type="CDD" id="cd00190">
    <property type="entry name" value="Tryp_SPc"/>
    <property type="match status" value="1"/>
</dbReference>
<gene>
    <name evidence="11 12" type="primary">LOC117563939</name>
</gene>
<dbReference type="GO" id="GO:0005576">
    <property type="term" value="C:extracellular region"/>
    <property type="evidence" value="ECO:0007669"/>
    <property type="project" value="UniProtKB-SubCell"/>
</dbReference>
<comment type="similarity">
    <text evidence="4">Belongs to the peptidase S1 family. CLIP subfamily.</text>
</comment>
<dbReference type="InterPro" id="IPR051487">
    <property type="entry name" value="Ser/Thr_Proteases_Immune/Dev"/>
</dbReference>
<dbReference type="PRINTS" id="PR00722">
    <property type="entry name" value="CHYMOTRYPSIN"/>
</dbReference>
<dbReference type="Pfam" id="PF00089">
    <property type="entry name" value="Trypsin"/>
    <property type="match status" value="1"/>
</dbReference>
<dbReference type="Gene3D" id="2.40.10.10">
    <property type="entry name" value="Trypsin-like serine proteases"/>
    <property type="match status" value="1"/>
</dbReference>
<dbReference type="SUPFAM" id="SSF50494">
    <property type="entry name" value="Trypsin-like serine proteases"/>
    <property type="match status" value="1"/>
</dbReference>
<dbReference type="FunFam" id="2.40.10.10:FF:000038">
    <property type="entry name" value="Serine protease"/>
    <property type="match status" value="1"/>
</dbReference>
<dbReference type="RefSeq" id="XP_051857993.1">
    <property type="nucleotide sequence ID" value="XM_052002033.1"/>
</dbReference>
<evidence type="ECO:0000256" key="2">
    <source>
        <dbReference type="ARBA" id="ARBA00022525"/>
    </source>
</evidence>
<dbReference type="InterPro" id="IPR009003">
    <property type="entry name" value="Peptidase_S1_PA"/>
</dbReference>
<keyword evidence="10" id="KW-1185">Reference proteome</keyword>
<dbReference type="SMART" id="SM00020">
    <property type="entry name" value="Tryp_SPc"/>
    <property type="match status" value="1"/>
</dbReference>
<dbReference type="GeneID" id="117563939"/>
<reference evidence="11 12" key="1">
    <citation type="submission" date="2025-04" db="UniProtKB">
        <authorList>
            <consortium name="RefSeq"/>
        </authorList>
    </citation>
    <scope>IDENTIFICATION</scope>
    <source>
        <strain evidence="11 12">15112-1751.03</strain>
        <tissue evidence="11 12">Whole Adult</tissue>
    </source>
</reference>
<dbReference type="PROSITE" id="PS50240">
    <property type="entry name" value="TRYPSIN_DOM"/>
    <property type="match status" value="1"/>
</dbReference>
<protein>
    <recommendedName>
        <fullName evidence="5">Phenoloxidase-activating factor 2</fullName>
    </recommendedName>
    <alternativeName>
        <fullName evidence="6">Prophenoloxidase-activating factor II</fullName>
    </alternativeName>
</protein>
<dbReference type="InterPro" id="IPR001254">
    <property type="entry name" value="Trypsin_dom"/>
</dbReference>
<sequence>MLCSWKIVLIPLLLTGFVVADTTDDDMDYDDLNRILFGMSEEEQTTPETTEQPEPETTTRKCDKLDLDLEKNILEGKLISLLNATPEQLMQLKAVLNESFNDVGKRLTNQTTQIESNESNVKSCGKQKECVNSLLCKNSKKANKYNIVKSYPDVCSSNQICCHISDKIDQEVLPSSMKKCGYINPNGIPFTNEGGRHNEAKYGEFPWIIALLERVPTPAAVLDVFIGGGSILAPNIVLTAAHKVVNTTAENLYARAGEWDSATDRELFKHQDLDVQQIIIHPSYGKWENNIALLVLKGSYYPSPHISPICLPNEFANFDRERCIVAGWGKTSLNSKEYPHILKKINVPIVPQTKCTEQLRQKIKDFNVHPSNICAGGVKDIDSCFGDGGGPLVCPMKDNPNRYYQAGLVAWGHYCGLENVPGGYTSVPYMMRWISQELRKLQINSTYYTA</sequence>
<evidence type="ECO:0000313" key="11">
    <source>
        <dbReference type="RefSeq" id="XP_034098403.2"/>
    </source>
</evidence>
<evidence type="ECO:0000313" key="12">
    <source>
        <dbReference type="RefSeq" id="XP_051857993.1"/>
    </source>
</evidence>
<organism evidence="10 11">
    <name type="scientific">Drosophila albomicans</name>
    <name type="common">Fruit fly</name>
    <dbReference type="NCBI Taxonomy" id="7291"/>
    <lineage>
        <taxon>Eukaryota</taxon>
        <taxon>Metazoa</taxon>
        <taxon>Ecdysozoa</taxon>
        <taxon>Arthropoda</taxon>
        <taxon>Hexapoda</taxon>
        <taxon>Insecta</taxon>
        <taxon>Pterygota</taxon>
        <taxon>Neoptera</taxon>
        <taxon>Endopterygota</taxon>
        <taxon>Diptera</taxon>
        <taxon>Brachycera</taxon>
        <taxon>Muscomorpha</taxon>
        <taxon>Ephydroidea</taxon>
        <taxon>Drosophilidae</taxon>
        <taxon>Drosophila</taxon>
    </lineage>
</organism>
<feature type="domain" description="Peptidase S1" evidence="9">
    <location>
        <begin position="192"/>
        <end position="439"/>
    </location>
</feature>
<dbReference type="InterPro" id="IPR043504">
    <property type="entry name" value="Peptidase_S1_PA_chymotrypsin"/>
</dbReference>
<feature type="chain" id="PRO_5044654608" description="Phenoloxidase-activating factor 2" evidence="8">
    <location>
        <begin position="21"/>
        <end position="450"/>
    </location>
</feature>
<evidence type="ECO:0000256" key="7">
    <source>
        <dbReference type="SAM" id="MobiDB-lite"/>
    </source>
</evidence>
<keyword evidence="3" id="KW-1015">Disulfide bond</keyword>
<evidence type="ECO:0000256" key="8">
    <source>
        <dbReference type="SAM" id="SignalP"/>
    </source>
</evidence>
<evidence type="ECO:0000313" key="10">
    <source>
        <dbReference type="Proteomes" id="UP000515160"/>
    </source>
</evidence>
<feature type="signal peptide" evidence="8">
    <location>
        <begin position="1"/>
        <end position="20"/>
    </location>
</feature>
<evidence type="ECO:0000256" key="1">
    <source>
        <dbReference type="ARBA" id="ARBA00004613"/>
    </source>
</evidence>
<name>A0A6P8WGJ5_DROAB</name>